<reference evidence="1 2" key="1">
    <citation type="submission" date="2017-12" db="EMBL/GenBank/DDBJ databases">
        <title>Sequencing, de novo assembly and annotation of complete genome of a new Thraustochytrid species, strain FCC1311.</title>
        <authorList>
            <person name="Sedici K."/>
            <person name="Godart F."/>
            <person name="Aiese Cigliano R."/>
            <person name="Sanseverino W."/>
            <person name="Barakat M."/>
            <person name="Ortet P."/>
            <person name="Marechal E."/>
            <person name="Cagnac O."/>
            <person name="Amato A."/>
        </authorList>
    </citation>
    <scope>NUCLEOTIDE SEQUENCE [LARGE SCALE GENOMIC DNA]</scope>
</reference>
<accession>A0A2R5G162</accession>
<keyword evidence="2" id="KW-1185">Reference proteome</keyword>
<gene>
    <name evidence="1" type="ORF">FCC1311_009752</name>
</gene>
<evidence type="ECO:0000313" key="2">
    <source>
        <dbReference type="Proteomes" id="UP000241890"/>
    </source>
</evidence>
<name>A0A2R5G162_9STRA</name>
<protein>
    <submittedName>
        <fullName evidence="1">Uncharacterized protein</fullName>
    </submittedName>
</protein>
<dbReference type="AlphaFoldDB" id="A0A2R5G162"/>
<organism evidence="1 2">
    <name type="scientific">Hondaea fermentalgiana</name>
    <dbReference type="NCBI Taxonomy" id="2315210"/>
    <lineage>
        <taxon>Eukaryota</taxon>
        <taxon>Sar</taxon>
        <taxon>Stramenopiles</taxon>
        <taxon>Bigyra</taxon>
        <taxon>Labyrinthulomycetes</taxon>
        <taxon>Thraustochytrida</taxon>
        <taxon>Thraustochytriidae</taxon>
        <taxon>Hondaea</taxon>
    </lineage>
</organism>
<comment type="caution">
    <text evidence="1">The sequence shown here is derived from an EMBL/GenBank/DDBJ whole genome shotgun (WGS) entry which is preliminary data.</text>
</comment>
<dbReference type="Proteomes" id="UP000241890">
    <property type="component" value="Unassembled WGS sequence"/>
</dbReference>
<proteinExistence type="predicted"/>
<evidence type="ECO:0000313" key="1">
    <source>
        <dbReference type="EMBL" id="GBG24757.1"/>
    </source>
</evidence>
<sequence>MLATKHPGEEDYCGGEDVAQHQAANGLLELCDKVFNFPGFMGGRGVLAGRGYREEAMCGDGRVTAIQIQSDINMQYDGVSDLSTLEQAFVDMTADRLTEVSITNQANLDLDQCLDSMCNAVTCDFTNSGCTGSCTDDGICVPTPAPTAAPTANECTFSNQIKRRNCLVWNALADAFQSQNWNDCQNDRNVNPCVRTSCARRNRLVRCRKGMIKKIRIRKEFGLSYDGTSDLTALTTRINDIKTDKLKVFKIENNAGLNLNVCLPSLCDSIKCSFVNSQCTGTCTTTGLCA</sequence>
<dbReference type="InParanoid" id="A0A2R5G162"/>
<dbReference type="EMBL" id="BEYU01000008">
    <property type="protein sequence ID" value="GBG24757.1"/>
    <property type="molecule type" value="Genomic_DNA"/>
</dbReference>